<accession>A0A1H7U277</accession>
<dbReference type="AlphaFoldDB" id="A0A1H7U277"/>
<dbReference type="EMBL" id="FOAF01000005">
    <property type="protein sequence ID" value="SEL91053.1"/>
    <property type="molecule type" value="Genomic_DNA"/>
</dbReference>
<sequence>MAITSIDIAIQVRRNFIQLMDEMTIAELNIIPPGFNNNIAWNFGHIVVSQQKLCYMLSELPLKMGEQYILSYQKGSKPEKFIDQEEINYLKEKAYTLIDELRIDLKAGIFRNFNPTKLHFGLELKGIEDAINYFQNHDALHLGFATAIKRAIIGERQKAEDQLLKVGS</sequence>
<proteinExistence type="predicted"/>
<dbReference type="RefSeq" id="WP_093327179.1">
    <property type="nucleotide sequence ID" value="NZ_FOAF01000005.1"/>
</dbReference>
<organism evidence="2 3">
    <name type="scientific">Olivibacter domesticus</name>
    <name type="common">Pseudosphingobacterium domesticum</name>
    <dbReference type="NCBI Taxonomy" id="407022"/>
    <lineage>
        <taxon>Bacteria</taxon>
        <taxon>Pseudomonadati</taxon>
        <taxon>Bacteroidota</taxon>
        <taxon>Sphingobacteriia</taxon>
        <taxon>Sphingobacteriales</taxon>
        <taxon>Sphingobacteriaceae</taxon>
        <taxon>Olivibacter</taxon>
    </lineage>
</organism>
<feature type="domain" description="DinB-like" evidence="1">
    <location>
        <begin position="11"/>
        <end position="144"/>
    </location>
</feature>
<dbReference type="Pfam" id="PF12867">
    <property type="entry name" value="DinB_2"/>
    <property type="match status" value="1"/>
</dbReference>
<evidence type="ECO:0000313" key="3">
    <source>
        <dbReference type="Proteomes" id="UP000199421"/>
    </source>
</evidence>
<evidence type="ECO:0000313" key="2">
    <source>
        <dbReference type="EMBL" id="SEL91053.1"/>
    </source>
</evidence>
<protein>
    <submittedName>
        <fullName evidence="2">DinB superfamily protein</fullName>
    </submittedName>
</protein>
<gene>
    <name evidence="2" type="ORF">SAMN05661044_03705</name>
</gene>
<reference evidence="3" key="1">
    <citation type="submission" date="2016-10" db="EMBL/GenBank/DDBJ databases">
        <authorList>
            <person name="Varghese N."/>
            <person name="Submissions S."/>
        </authorList>
    </citation>
    <scope>NUCLEOTIDE SEQUENCE [LARGE SCALE GENOMIC DNA]</scope>
    <source>
        <strain evidence="3">DSM 18733</strain>
    </source>
</reference>
<name>A0A1H7U277_OLID1</name>
<dbReference type="STRING" id="407022.SAMN05661044_03705"/>
<dbReference type="SUPFAM" id="SSF109854">
    <property type="entry name" value="DinB/YfiT-like putative metalloenzymes"/>
    <property type="match status" value="1"/>
</dbReference>
<dbReference type="InterPro" id="IPR034660">
    <property type="entry name" value="DinB/YfiT-like"/>
</dbReference>
<dbReference type="InterPro" id="IPR024775">
    <property type="entry name" value="DinB-like"/>
</dbReference>
<dbReference type="Proteomes" id="UP000199421">
    <property type="component" value="Unassembled WGS sequence"/>
</dbReference>
<evidence type="ECO:0000259" key="1">
    <source>
        <dbReference type="Pfam" id="PF12867"/>
    </source>
</evidence>
<keyword evidence="3" id="KW-1185">Reference proteome</keyword>
<dbReference type="OrthoDB" id="4295522at2"/>